<protein>
    <submittedName>
        <fullName evidence="1">Uncharacterized protein</fullName>
    </submittedName>
</protein>
<evidence type="ECO:0000313" key="2">
    <source>
        <dbReference type="Proteomes" id="UP000236311"/>
    </source>
</evidence>
<proteinExistence type="predicted"/>
<dbReference type="AlphaFoldDB" id="A0A2K4ZCI0"/>
<reference evidence="1 2" key="1">
    <citation type="submission" date="2018-01" db="EMBL/GenBank/DDBJ databases">
        <authorList>
            <person name="Gaut B.S."/>
            <person name="Morton B.R."/>
            <person name="Clegg M.T."/>
            <person name="Duvall M.R."/>
        </authorList>
    </citation>
    <scope>NUCLEOTIDE SEQUENCE [LARGE SCALE GENOMIC DNA]</scope>
    <source>
        <strain evidence="1">GP69</strain>
    </source>
</reference>
<dbReference type="Proteomes" id="UP000236311">
    <property type="component" value="Unassembled WGS sequence"/>
</dbReference>
<organism evidence="1 2">
    <name type="scientific">Acetatifactor muris</name>
    <dbReference type="NCBI Taxonomy" id="879566"/>
    <lineage>
        <taxon>Bacteria</taxon>
        <taxon>Bacillati</taxon>
        <taxon>Bacillota</taxon>
        <taxon>Clostridia</taxon>
        <taxon>Lachnospirales</taxon>
        <taxon>Lachnospiraceae</taxon>
        <taxon>Acetatifactor</taxon>
    </lineage>
</organism>
<accession>A0A2K4ZCI0</accession>
<keyword evidence="2" id="KW-1185">Reference proteome</keyword>
<gene>
    <name evidence="1" type="ORF">AMURIS_00881</name>
</gene>
<name>A0A2K4ZCI0_9FIRM</name>
<evidence type="ECO:0000313" key="1">
    <source>
        <dbReference type="EMBL" id="SOY28174.1"/>
    </source>
</evidence>
<sequence>MPVDCDNPLRKELLTLDEIDTIRKQYGIKRKINFPLANEVPMW</sequence>
<dbReference type="EMBL" id="OFSM01000004">
    <property type="protein sequence ID" value="SOY28174.1"/>
    <property type="molecule type" value="Genomic_DNA"/>
</dbReference>